<evidence type="ECO:0000256" key="2">
    <source>
        <dbReference type="ARBA" id="ARBA00022729"/>
    </source>
</evidence>
<dbReference type="EMBL" id="BAABEP010000001">
    <property type="protein sequence ID" value="GAA3706094.1"/>
    <property type="molecule type" value="Genomic_DNA"/>
</dbReference>
<organism evidence="5 6">
    <name type="scientific">Streptomyces tremellae</name>
    <dbReference type="NCBI Taxonomy" id="1124239"/>
    <lineage>
        <taxon>Bacteria</taxon>
        <taxon>Bacillati</taxon>
        <taxon>Actinomycetota</taxon>
        <taxon>Actinomycetes</taxon>
        <taxon>Kitasatosporales</taxon>
        <taxon>Streptomycetaceae</taxon>
        <taxon>Streptomyces</taxon>
    </lineage>
</organism>
<protein>
    <submittedName>
        <fullName evidence="5">Sugar ABC transporter substrate-binding protein</fullName>
    </submittedName>
</protein>
<dbReference type="InterPro" id="IPR028082">
    <property type="entry name" value="Peripla_BP_I"/>
</dbReference>
<evidence type="ECO:0000259" key="4">
    <source>
        <dbReference type="Pfam" id="PF13407"/>
    </source>
</evidence>
<sequence length="373" mass="38949">MNAQMRRAAMAASATAMAVLLAACGSAKQSGGSGGDSGKKKSSSDAITVGLLLPENKTARYEALDRPLITKRIADLTDGKGKVVYENAQQDATTQTQQMSTLITRKVDVIILDSVDSKSIASSVQKAKDAGIPVVAYDRLADGPVDAYTSFDNTEVGRVQANALVKQLGSKAKSGKIVMMNGAITDPNAKLFKNGALPILQKATSIGKQYDTQDWDPNNANANMAAAIQALGKNNIVGVYSANDDMAGAIIQAMKSAGIDPEKVPVTGQDSTLTGVQRILAGTQFMSVYKSYPQEAAIAGQLAVALAQGKSVDSIAPDSSNSDTTKNVPTKIVPVVALTKSNIKDTVLKDKIYKLSDICTPTYAAACKANGLQ</sequence>
<dbReference type="PANTHER" id="PTHR30036">
    <property type="entry name" value="D-XYLOSE-BINDING PERIPLASMIC PROTEIN"/>
    <property type="match status" value="1"/>
</dbReference>
<dbReference type="Gene3D" id="3.40.50.2300">
    <property type="match status" value="2"/>
</dbReference>
<feature type="chain" id="PRO_5045707165" evidence="3">
    <location>
        <begin position="19"/>
        <end position="373"/>
    </location>
</feature>
<name>A0ABP7DLH1_9ACTN</name>
<dbReference type="InterPro" id="IPR050555">
    <property type="entry name" value="Bact_Solute-Bind_Prot2"/>
</dbReference>
<dbReference type="Proteomes" id="UP001499884">
    <property type="component" value="Unassembled WGS sequence"/>
</dbReference>
<comment type="subcellular location">
    <subcellularLocation>
        <location evidence="1">Cell envelope</location>
    </subcellularLocation>
</comment>
<evidence type="ECO:0000256" key="1">
    <source>
        <dbReference type="ARBA" id="ARBA00004196"/>
    </source>
</evidence>
<evidence type="ECO:0000313" key="5">
    <source>
        <dbReference type="EMBL" id="GAA3706094.1"/>
    </source>
</evidence>
<feature type="domain" description="Periplasmic binding protein" evidence="4">
    <location>
        <begin position="77"/>
        <end position="310"/>
    </location>
</feature>
<dbReference type="PROSITE" id="PS51257">
    <property type="entry name" value="PROKAR_LIPOPROTEIN"/>
    <property type="match status" value="1"/>
</dbReference>
<dbReference type="Pfam" id="PF13407">
    <property type="entry name" value="Peripla_BP_4"/>
    <property type="match status" value="1"/>
</dbReference>
<gene>
    <name evidence="5" type="ORF">GCM10023082_00180</name>
</gene>
<accession>A0ABP7DLH1</accession>
<reference evidence="6" key="1">
    <citation type="journal article" date="2019" name="Int. J. Syst. Evol. Microbiol.">
        <title>The Global Catalogue of Microorganisms (GCM) 10K type strain sequencing project: providing services to taxonomists for standard genome sequencing and annotation.</title>
        <authorList>
            <consortium name="The Broad Institute Genomics Platform"/>
            <consortium name="The Broad Institute Genome Sequencing Center for Infectious Disease"/>
            <person name="Wu L."/>
            <person name="Ma J."/>
        </authorList>
    </citation>
    <scope>NUCLEOTIDE SEQUENCE [LARGE SCALE GENOMIC DNA]</scope>
    <source>
        <strain evidence="6">JCM 30846</strain>
    </source>
</reference>
<keyword evidence="2 3" id="KW-0732">Signal</keyword>
<keyword evidence="6" id="KW-1185">Reference proteome</keyword>
<comment type="caution">
    <text evidence="5">The sequence shown here is derived from an EMBL/GenBank/DDBJ whole genome shotgun (WGS) entry which is preliminary data.</text>
</comment>
<evidence type="ECO:0000256" key="3">
    <source>
        <dbReference type="SAM" id="SignalP"/>
    </source>
</evidence>
<proteinExistence type="predicted"/>
<dbReference type="SUPFAM" id="SSF53822">
    <property type="entry name" value="Periplasmic binding protein-like I"/>
    <property type="match status" value="1"/>
</dbReference>
<dbReference type="InterPro" id="IPR025997">
    <property type="entry name" value="SBP_2_dom"/>
</dbReference>
<feature type="signal peptide" evidence="3">
    <location>
        <begin position="1"/>
        <end position="18"/>
    </location>
</feature>
<dbReference type="PANTHER" id="PTHR30036:SF1">
    <property type="entry name" value="D-XYLOSE-BINDING PERIPLASMIC PROTEIN"/>
    <property type="match status" value="1"/>
</dbReference>
<evidence type="ECO:0000313" key="6">
    <source>
        <dbReference type="Proteomes" id="UP001499884"/>
    </source>
</evidence>